<dbReference type="AlphaFoldDB" id="A0AA88ZTL6"/>
<dbReference type="PANTHER" id="PTHR30619:SF7">
    <property type="entry name" value="BETA-LACTAMASE DOMAIN PROTEIN"/>
    <property type="match status" value="1"/>
</dbReference>
<evidence type="ECO:0000256" key="3">
    <source>
        <dbReference type="ARBA" id="ARBA00022692"/>
    </source>
</evidence>
<protein>
    <submittedName>
        <fullName evidence="8">Competence protein ComE</fullName>
    </submittedName>
</protein>
<accession>A0AA88ZTL6</accession>
<gene>
    <name evidence="8" type="ORF">Z969_05175</name>
</gene>
<feature type="transmembrane region" description="Helical" evidence="6">
    <location>
        <begin position="190"/>
        <end position="210"/>
    </location>
</feature>
<dbReference type="PANTHER" id="PTHR30619">
    <property type="entry name" value="DNA INTERNALIZATION/COMPETENCE PROTEIN COMEC/REC2"/>
    <property type="match status" value="1"/>
</dbReference>
<comment type="caution">
    <text evidence="8">The sequence shown here is derived from an EMBL/GenBank/DDBJ whole genome shotgun (WGS) entry which is preliminary data.</text>
</comment>
<dbReference type="Pfam" id="PF03772">
    <property type="entry name" value="Competence"/>
    <property type="match status" value="1"/>
</dbReference>
<evidence type="ECO:0000256" key="5">
    <source>
        <dbReference type="ARBA" id="ARBA00023136"/>
    </source>
</evidence>
<dbReference type="InterPro" id="IPR004477">
    <property type="entry name" value="ComEC_N"/>
</dbReference>
<proteinExistence type="predicted"/>
<dbReference type="InterPro" id="IPR052159">
    <property type="entry name" value="Competence_DNA_uptake"/>
</dbReference>
<keyword evidence="4 6" id="KW-1133">Transmembrane helix</keyword>
<evidence type="ECO:0000256" key="2">
    <source>
        <dbReference type="ARBA" id="ARBA00022475"/>
    </source>
</evidence>
<feature type="transmembrane region" description="Helical" evidence="6">
    <location>
        <begin position="48"/>
        <end position="67"/>
    </location>
</feature>
<feature type="transmembrane region" description="Helical" evidence="6">
    <location>
        <begin position="26"/>
        <end position="42"/>
    </location>
</feature>
<evidence type="ECO:0000313" key="9">
    <source>
        <dbReference type="Proteomes" id="UP000030016"/>
    </source>
</evidence>
<dbReference type="EMBL" id="JDRX01000008">
    <property type="protein sequence ID" value="KGN02475.1"/>
    <property type="molecule type" value="Genomic_DNA"/>
</dbReference>
<keyword evidence="3 6" id="KW-0812">Transmembrane</keyword>
<evidence type="ECO:0000313" key="8">
    <source>
        <dbReference type="EMBL" id="KGN02475.1"/>
    </source>
</evidence>
<reference evidence="8 9" key="1">
    <citation type="submission" date="2014-01" db="EMBL/GenBank/DDBJ databases">
        <title>Plasmidome dynamics in the species complex Clostridium novyi sensu lato converts strains of independent lineages into distinctly different pathogens.</title>
        <authorList>
            <person name="Skarin H."/>
            <person name="Segerman B."/>
        </authorList>
    </citation>
    <scope>NUCLEOTIDE SEQUENCE [LARGE SCALE GENOMIC DNA]</scope>
    <source>
        <strain evidence="8 9">4570</strain>
    </source>
</reference>
<sequence length="446" mass="51145">MTRPLIYYALSIYLASFTLIMCEKNILAAIILVLILFSLLFFTMDMKYFIVIVCFFSLGCFSFYTYFNTSLSGIENKVRVIQIKRGKVVGDYKGRKVLLLGDVNGVKEGNRIIVNGSFKDKKDYYKGIIGEVKIHNYKRLNSDFVEKLYIFREGLYKRYTKALDKRKSAIIMACCYGDTKYINFNVKDNINKLGISHIISVSGLHIALVYKMLERLLGIKGGIVLSFIYMIFTGGKPATIRAYIMILVMKLSKCFYRTYDSLSSLSLAAIIILLMKPYYVVDIGFNLSFLATLGIILYNKKIRRLLYKLPNKINESLSMTFSAQVFSMPYAMCTLNNISVFFILGNLLLVPLYSIIILLGNLAIVVLKFKIPFRIICSFIYSIMTAIEGGTYLLLKITPSMVQYNYFYGVAMLSIFMSYILLRHGYKKVIYFPCFVMCFVLMHSIT</sequence>
<name>A0AA88ZTL6_CLONO</name>
<feature type="transmembrane region" description="Helical" evidence="6">
    <location>
        <begin position="406"/>
        <end position="422"/>
    </location>
</feature>
<comment type="subcellular location">
    <subcellularLocation>
        <location evidence="1">Cell membrane</location>
        <topology evidence="1">Multi-pass membrane protein</topology>
    </subcellularLocation>
</comment>
<dbReference type="RefSeq" id="WP_039249519.1">
    <property type="nucleotide sequence ID" value="NZ_JDRX01000008.1"/>
</dbReference>
<dbReference type="GO" id="GO:0005886">
    <property type="term" value="C:plasma membrane"/>
    <property type="evidence" value="ECO:0007669"/>
    <property type="project" value="UniProtKB-SubCell"/>
</dbReference>
<evidence type="ECO:0000256" key="4">
    <source>
        <dbReference type="ARBA" id="ARBA00022989"/>
    </source>
</evidence>
<feature type="transmembrane region" description="Helical" evidence="6">
    <location>
        <begin position="279"/>
        <end position="298"/>
    </location>
</feature>
<feature type="transmembrane region" description="Helical" evidence="6">
    <location>
        <begin position="376"/>
        <end position="394"/>
    </location>
</feature>
<feature type="transmembrane region" description="Helical" evidence="6">
    <location>
        <begin position="6"/>
        <end position="21"/>
    </location>
</feature>
<feature type="domain" description="ComEC/Rec2-related protein" evidence="7">
    <location>
        <begin position="175"/>
        <end position="396"/>
    </location>
</feature>
<evidence type="ECO:0000256" key="6">
    <source>
        <dbReference type="SAM" id="Phobius"/>
    </source>
</evidence>
<evidence type="ECO:0000259" key="7">
    <source>
        <dbReference type="Pfam" id="PF03772"/>
    </source>
</evidence>
<dbReference type="NCBIfam" id="TIGR00360">
    <property type="entry name" value="ComEC_N-term"/>
    <property type="match status" value="1"/>
</dbReference>
<keyword evidence="5 6" id="KW-0472">Membrane</keyword>
<organism evidence="8 9">
    <name type="scientific">Clostridium novyi A str. 4570</name>
    <dbReference type="NCBI Taxonomy" id="1444290"/>
    <lineage>
        <taxon>Bacteria</taxon>
        <taxon>Bacillati</taxon>
        <taxon>Bacillota</taxon>
        <taxon>Clostridia</taxon>
        <taxon>Eubacteriales</taxon>
        <taxon>Clostridiaceae</taxon>
        <taxon>Clostridium</taxon>
    </lineage>
</organism>
<evidence type="ECO:0000256" key="1">
    <source>
        <dbReference type="ARBA" id="ARBA00004651"/>
    </source>
</evidence>
<dbReference type="Proteomes" id="UP000030016">
    <property type="component" value="Unassembled WGS sequence"/>
</dbReference>
<keyword evidence="2" id="KW-1003">Cell membrane</keyword>